<reference evidence="5" key="1">
    <citation type="submission" date="2016-07" db="EMBL/GenBank/DDBJ databases">
        <title>Nontailed viruses are major unrecognized killers of bacteria in the ocean.</title>
        <authorList>
            <person name="Kauffman K."/>
            <person name="Hussain F."/>
            <person name="Yang J."/>
            <person name="Arevalo P."/>
            <person name="Brown J."/>
            <person name="Cutler M."/>
            <person name="Kelly L."/>
            <person name="Polz M.F."/>
        </authorList>
    </citation>
    <scope>NUCLEOTIDE SEQUENCE [LARGE SCALE GENOMIC DNA]</scope>
    <source>
        <strain evidence="5">10N.261.46.F8</strain>
    </source>
</reference>
<dbReference type="PANTHER" id="PTHR38037:SF2">
    <property type="entry name" value="ATP-DEPENDENT ZINC PROTEASE DOMAIN-CONTAINING PROTEIN-RELATED"/>
    <property type="match status" value="1"/>
</dbReference>
<dbReference type="AlphaFoldDB" id="A0A2N7K8B9"/>
<keyword evidence="2" id="KW-0732">Signal</keyword>
<feature type="chain" id="PRO_5014918392" evidence="2">
    <location>
        <begin position="19"/>
        <end position="233"/>
    </location>
</feature>
<dbReference type="GO" id="GO:0008233">
    <property type="term" value="F:peptidase activity"/>
    <property type="evidence" value="ECO:0007669"/>
    <property type="project" value="UniProtKB-KW"/>
</dbReference>
<organism evidence="4 5">
    <name type="scientific">Vibrio lentus</name>
    <dbReference type="NCBI Taxonomy" id="136468"/>
    <lineage>
        <taxon>Bacteria</taxon>
        <taxon>Pseudomonadati</taxon>
        <taxon>Pseudomonadota</taxon>
        <taxon>Gammaproteobacteria</taxon>
        <taxon>Vibrionales</taxon>
        <taxon>Vibrionaceae</taxon>
        <taxon>Vibrio</taxon>
    </lineage>
</organism>
<evidence type="ECO:0000259" key="3">
    <source>
        <dbReference type="Pfam" id="PF05618"/>
    </source>
</evidence>
<dbReference type="Proteomes" id="UP000235406">
    <property type="component" value="Unassembled WGS sequence"/>
</dbReference>
<accession>A0A2N7K8B9</accession>
<evidence type="ECO:0000313" key="5">
    <source>
        <dbReference type="Proteomes" id="UP000235406"/>
    </source>
</evidence>
<feature type="signal peptide" evidence="2">
    <location>
        <begin position="1"/>
        <end position="18"/>
    </location>
</feature>
<keyword evidence="4" id="KW-0645">Protease</keyword>
<sequence>MYNWKAIITLMLSGGLFACSTTTQVPVEPEQKPQIEQPVVDDSSKGETEATEGEKVTEPTEKPEEVKPVEPAEPEVKPAPVEKPVEKARKTSDGKLILGEEEWVFVPGLKEAFKARVDTGATTSSISAVDIVDFERDGKDWVKFKIEHDGITTEEVSLPVERWVKIKQSSAEGTQRRAVVVASIQIGDLKDKTEFTLADRTHLSFPLLLGRSFFRDVAVVDVSQKYVQKKITK</sequence>
<dbReference type="PROSITE" id="PS51257">
    <property type="entry name" value="PROKAR_LIPOPROTEIN"/>
    <property type="match status" value="1"/>
</dbReference>
<proteinExistence type="predicted"/>
<dbReference type="InterPro" id="IPR021109">
    <property type="entry name" value="Peptidase_aspartic_dom_sf"/>
</dbReference>
<dbReference type="PANTHER" id="PTHR38037">
    <property type="entry name" value="ZN_PROTEASE DOMAIN-CONTAINING PROTEIN"/>
    <property type="match status" value="1"/>
</dbReference>
<dbReference type="GO" id="GO:0006508">
    <property type="term" value="P:proteolysis"/>
    <property type="evidence" value="ECO:0007669"/>
    <property type="project" value="UniProtKB-KW"/>
</dbReference>
<evidence type="ECO:0000313" key="4">
    <source>
        <dbReference type="EMBL" id="PMM70806.1"/>
    </source>
</evidence>
<dbReference type="Gene3D" id="2.40.70.10">
    <property type="entry name" value="Acid Proteases"/>
    <property type="match status" value="1"/>
</dbReference>
<keyword evidence="4" id="KW-0378">Hydrolase</keyword>
<gene>
    <name evidence="4" type="ORF">BCT49_05705</name>
</gene>
<name>A0A2N7K8B9_9VIBR</name>
<dbReference type="InterPro" id="IPR008503">
    <property type="entry name" value="Asp_endopeptidase"/>
</dbReference>
<dbReference type="EMBL" id="MCZK01000110">
    <property type="protein sequence ID" value="PMM70806.1"/>
    <property type="molecule type" value="Genomic_DNA"/>
</dbReference>
<protein>
    <submittedName>
        <fullName evidence="4">ATP-dependent Zn protease</fullName>
    </submittedName>
</protein>
<feature type="domain" description="Retropepsin-like aspartic endopeptidase" evidence="3">
    <location>
        <begin position="97"/>
        <end position="230"/>
    </location>
</feature>
<evidence type="ECO:0000256" key="1">
    <source>
        <dbReference type="SAM" id="MobiDB-lite"/>
    </source>
</evidence>
<comment type="caution">
    <text evidence="4">The sequence shown here is derived from an EMBL/GenBank/DDBJ whole genome shotgun (WGS) entry which is preliminary data.</text>
</comment>
<dbReference type="OrthoDB" id="8546610at2"/>
<dbReference type="SUPFAM" id="SSF50630">
    <property type="entry name" value="Acid proteases"/>
    <property type="match status" value="1"/>
</dbReference>
<dbReference type="RefSeq" id="WP_102435167.1">
    <property type="nucleotide sequence ID" value="NZ_CAWNVI010000110.1"/>
</dbReference>
<evidence type="ECO:0000256" key="2">
    <source>
        <dbReference type="SAM" id="SignalP"/>
    </source>
</evidence>
<feature type="region of interest" description="Disordered" evidence="1">
    <location>
        <begin position="23"/>
        <end position="90"/>
    </location>
</feature>
<dbReference type="Pfam" id="PF05618">
    <property type="entry name" value="Zn_protease"/>
    <property type="match status" value="1"/>
</dbReference>
<feature type="compositionally biased region" description="Basic and acidic residues" evidence="1">
    <location>
        <begin position="42"/>
        <end position="76"/>
    </location>
</feature>